<dbReference type="AlphaFoldDB" id="A0A517TXV8"/>
<keyword evidence="2" id="KW-1185">Reference proteome</keyword>
<accession>A0A517TXV8</accession>
<dbReference type="KEGG" id="llh:I41_23950"/>
<evidence type="ECO:0000313" key="1">
    <source>
        <dbReference type="EMBL" id="QDT73206.1"/>
    </source>
</evidence>
<sequence length="74" mass="8057">MPAPILRFSQAARIELTDSRAVIRVSDEGEDHRAIANVFAGGGKCRLFDANRLTLIQLVEFKTDGGAAEWTAVI</sequence>
<dbReference type="RefSeq" id="WP_145432736.1">
    <property type="nucleotide sequence ID" value="NZ_CP036339.1"/>
</dbReference>
<dbReference type="Proteomes" id="UP000317909">
    <property type="component" value="Chromosome"/>
</dbReference>
<evidence type="ECO:0000313" key="2">
    <source>
        <dbReference type="Proteomes" id="UP000317909"/>
    </source>
</evidence>
<reference evidence="1 2" key="1">
    <citation type="submission" date="2019-02" db="EMBL/GenBank/DDBJ databases">
        <title>Deep-cultivation of Planctomycetes and their phenomic and genomic characterization uncovers novel biology.</title>
        <authorList>
            <person name="Wiegand S."/>
            <person name="Jogler M."/>
            <person name="Boedeker C."/>
            <person name="Pinto D."/>
            <person name="Vollmers J."/>
            <person name="Rivas-Marin E."/>
            <person name="Kohn T."/>
            <person name="Peeters S.H."/>
            <person name="Heuer A."/>
            <person name="Rast P."/>
            <person name="Oberbeckmann S."/>
            <person name="Bunk B."/>
            <person name="Jeske O."/>
            <person name="Meyerdierks A."/>
            <person name="Storesund J.E."/>
            <person name="Kallscheuer N."/>
            <person name="Luecker S."/>
            <person name="Lage O.M."/>
            <person name="Pohl T."/>
            <person name="Merkel B.J."/>
            <person name="Hornburger P."/>
            <person name="Mueller R.-W."/>
            <person name="Bruemmer F."/>
            <person name="Labrenz M."/>
            <person name="Spormann A.M."/>
            <person name="Op den Camp H."/>
            <person name="Overmann J."/>
            <person name="Amann R."/>
            <person name="Jetten M.S.M."/>
            <person name="Mascher T."/>
            <person name="Medema M.H."/>
            <person name="Devos D.P."/>
            <person name="Kaster A.-K."/>
            <person name="Ovreas L."/>
            <person name="Rohde M."/>
            <person name="Galperin M.Y."/>
            <person name="Jogler C."/>
        </authorList>
    </citation>
    <scope>NUCLEOTIDE SEQUENCE [LARGE SCALE GENOMIC DNA]</scope>
    <source>
        <strain evidence="1 2">I41</strain>
    </source>
</reference>
<organism evidence="1 2">
    <name type="scientific">Lacipirellula limnantheis</name>
    <dbReference type="NCBI Taxonomy" id="2528024"/>
    <lineage>
        <taxon>Bacteria</taxon>
        <taxon>Pseudomonadati</taxon>
        <taxon>Planctomycetota</taxon>
        <taxon>Planctomycetia</taxon>
        <taxon>Pirellulales</taxon>
        <taxon>Lacipirellulaceae</taxon>
        <taxon>Lacipirellula</taxon>
    </lineage>
</organism>
<dbReference type="EMBL" id="CP036339">
    <property type="protein sequence ID" value="QDT73206.1"/>
    <property type="molecule type" value="Genomic_DNA"/>
</dbReference>
<gene>
    <name evidence="1" type="ORF">I41_23950</name>
</gene>
<protein>
    <submittedName>
        <fullName evidence="1">Uncharacterized protein</fullName>
    </submittedName>
</protein>
<dbReference type="OrthoDB" id="300676at2"/>
<name>A0A517TXV8_9BACT</name>
<proteinExistence type="predicted"/>